<accession>A0A1T4RFP7</accession>
<comment type="catalytic activity">
    <reaction evidence="1 6 10">
        <text>(2R)-2-phosphoglycerate = (2R)-3-phosphoglycerate</text>
        <dbReference type="Rhea" id="RHEA:15901"/>
        <dbReference type="ChEBI" id="CHEBI:58272"/>
        <dbReference type="ChEBI" id="CHEBI:58289"/>
        <dbReference type="EC" id="5.4.2.11"/>
    </reaction>
</comment>
<dbReference type="InterPro" id="IPR005952">
    <property type="entry name" value="Phosphogly_mut1"/>
</dbReference>
<dbReference type="InterPro" id="IPR029033">
    <property type="entry name" value="His_PPase_superfam"/>
</dbReference>
<proteinExistence type="inferred from homology"/>
<dbReference type="EC" id="5.4.2.11" evidence="6 10"/>
<dbReference type="PROSITE" id="PS00175">
    <property type="entry name" value="PG_MUTASE"/>
    <property type="match status" value="1"/>
</dbReference>
<name>A0A1T4RFP7_9BACT</name>
<organism evidence="11 12">
    <name type="scientific">Segatella oulorum</name>
    <dbReference type="NCBI Taxonomy" id="28136"/>
    <lineage>
        <taxon>Bacteria</taxon>
        <taxon>Pseudomonadati</taxon>
        <taxon>Bacteroidota</taxon>
        <taxon>Bacteroidia</taxon>
        <taxon>Bacteroidales</taxon>
        <taxon>Prevotellaceae</taxon>
        <taxon>Segatella</taxon>
    </lineage>
</organism>
<feature type="binding site" evidence="6 8">
    <location>
        <begin position="183"/>
        <end position="184"/>
    </location>
    <ligand>
        <name>substrate</name>
    </ligand>
</feature>
<feature type="active site" description="Tele-phosphohistidine intermediate" evidence="6 7">
    <location>
        <position position="9"/>
    </location>
</feature>
<feature type="binding site" evidence="6 8">
    <location>
        <begin position="8"/>
        <end position="15"/>
    </location>
    <ligand>
        <name>substrate</name>
    </ligand>
</feature>
<dbReference type="STRING" id="28136.SAMN02745202_02242"/>
<dbReference type="FunFam" id="3.40.50.1240:FF:000003">
    <property type="entry name" value="2,3-bisphosphoglycerate-dependent phosphoglycerate mutase"/>
    <property type="match status" value="1"/>
</dbReference>
<reference evidence="11 12" key="1">
    <citation type="submission" date="2017-02" db="EMBL/GenBank/DDBJ databases">
        <authorList>
            <person name="Peterson S.W."/>
        </authorList>
    </citation>
    <scope>NUCLEOTIDE SEQUENCE [LARGE SCALE GENOMIC DNA]</scope>
    <source>
        <strain evidence="11 12">ATCC 43324</strain>
    </source>
</reference>
<feature type="binding site" evidence="6 8">
    <location>
        <begin position="87"/>
        <end position="90"/>
    </location>
    <ligand>
        <name>substrate</name>
    </ligand>
</feature>
<evidence type="ECO:0000256" key="6">
    <source>
        <dbReference type="HAMAP-Rule" id="MF_01039"/>
    </source>
</evidence>
<evidence type="ECO:0000256" key="4">
    <source>
        <dbReference type="ARBA" id="ARBA00023152"/>
    </source>
</evidence>
<dbReference type="NCBIfam" id="NF010713">
    <property type="entry name" value="PRK14115.1"/>
    <property type="match status" value="1"/>
</dbReference>
<protein>
    <recommendedName>
        <fullName evidence="6 10">2,3-bisphosphoglycerate-dependent phosphoglycerate mutase</fullName>
        <shortName evidence="6">BPG-dependent PGAM</shortName>
        <shortName evidence="6">PGAM</shortName>
        <shortName evidence="6">Phosphoglyceromutase</shortName>
        <shortName evidence="6">dPGM</shortName>
        <ecNumber evidence="6 10">5.4.2.11</ecNumber>
    </recommendedName>
</protein>
<dbReference type="SMART" id="SM00855">
    <property type="entry name" value="PGAM"/>
    <property type="match status" value="1"/>
</dbReference>
<feature type="binding site" evidence="6 8">
    <location>
        <begin position="21"/>
        <end position="22"/>
    </location>
    <ligand>
        <name>substrate</name>
    </ligand>
</feature>
<dbReference type="RefSeq" id="WP_004353632.1">
    <property type="nucleotide sequence ID" value="NZ_FUXK01000032.1"/>
</dbReference>
<comment type="similarity">
    <text evidence="2 6">Belongs to the phosphoglycerate mutase family. BPG-dependent PGAM subfamily.</text>
</comment>
<keyword evidence="4 6" id="KW-0324">Glycolysis</keyword>
<keyword evidence="3 6" id="KW-0312">Gluconeogenesis</keyword>
<evidence type="ECO:0000256" key="7">
    <source>
        <dbReference type="PIRSR" id="PIRSR613078-1"/>
    </source>
</evidence>
<dbReference type="HAMAP" id="MF_01039">
    <property type="entry name" value="PGAM_GpmA"/>
    <property type="match status" value="1"/>
</dbReference>
<dbReference type="InterPro" id="IPR013078">
    <property type="entry name" value="His_Pase_superF_clade-1"/>
</dbReference>
<evidence type="ECO:0000256" key="2">
    <source>
        <dbReference type="ARBA" id="ARBA00006717"/>
    </source>
</evidence>
<sequence>MKRIVLVRHGESLWNKENRFTGWVNVDLSEKGVVEAQNAGQLMKEAGFHFDRAYTSYLKRAVKTLNIALDTMDQDWIPVKKSWRLNEKHYGELQGLNKAETAAKFGDEQVYQWRRGFDVAPRLLADDSPFSSTHDPRYKDVPSALLPKTESLKDCIARVMPYWECEIFPSLMACDQVIVVAHGNSLRGIVKHLKQISDTDISLLNIPTATPYVFEFDNSLQLLRDYYLGDQEEIQRKQQAVANQGKRL</sequence>
<evidence type="ECO:0000256" key="8">
    <source>
        <dbReference type="PIRSR" id="PIRSR613078-2"/>
    </source>
</evidence>
<dbReference type="Proteomes" id="UP000190065">
    <property type="component" value="Unassembled WGS sequence"/>
</dbReference>
<feature type="site" description="Transition state stabilizer" evidence="6 9">
    <location>
        <position position="182"/>
    </location>
</feature>
<evidence type="ECO:0000256" key="1">
    <source>
        <dbReference type="ARBA" id="ARBA00000380"/>
    </source>
</evidence>
<keyword evidence="5 6" id="KW-0413">Isomerase</keyword>
<comment type="function">
    <text evidence="6 10">Catalyzes the interconversion of 2-phosphoglycerate and 3-phosphoglycerate.</text>
</comment>
<dbReference type="PIRSF" id="PIRSF000709">
    <property type="entry name" value="6PFK_2-Ptase"/>
    <property type="match status" value="1"/>
</dbReference>
<evidence type="ECO:0000256" key="10">
    <source>
        <dbReference type="RuleBase" id="RU004512"/>
    </source>
</evidence>
<evidence type="ECO:0000256" key="9">
    <source>
        <dbReference type="PIRSR" id="PIRSR613078-3"/>
    </source>
</evidence>
<feature type="binding site" evidence="6 8">
    <location>
        <begin position="114"/>
        <end position="115"/>
    </location>
    <ligand>
        <name>substrate</name>
    </ligand>
</feature>
<dbReference type="Pfam" id="PF00300">
    <property type="entry name" value="His_Phos_1"/>
    <property type="match status" value="2"/>
</dbReference>
<evidence type="ECO:0000313" key="11">
    <source>
        <dbReference type="EMBL" id="SKA14636.1"/>
    </source>
</evidence>
<dbReference type="GO" id="GO:0006094">
    <property type="term" value="P:gluconeogenesis"/>
    <property type="evidence" value="ECO:0007669"/>
    <property type="project" value="UniProtKB-UniRule"/>
</dbReference>
<dbReference type="AlphaFoldDB" id="A0A1T4RFP7"/>
<dbReference type="GO" id="GO:0004619">
    <property type="term" value="F:phosphoglycerate mutase activity"/>
    <property type="evidence" value="ECO:0007669"/>
    <property type="project" value="UniProtKB-UniRule"/>
</dbReference>
<comment type="pathway">
    <text evidence="6 10">Carbohydrate degradation; glycolysis; pyruvate from D-glyceraldehyde 3-phosphate: step 3/5.</text>
</comment>
<dbReference type="InterPro" id="IPR001345">
    <property type="entry name" value="PG/BPGM_mutase_AS"/>
</dbReference>
<feature type="binding site" evidence="6 8">
    <location>
        <position position="60"/>
    </location>
    <ligand>
        <name>substrate</name>
    </ligand>
</feature>
<dbReference type="GO" id="GO:0006096">
    <property type="term" value="P:glycolytic process"/>
    <property type="evidence" value="ECO:0007669"/>
    <property type="project" value="UniProtKB-UniRule"/>
</dbReference>
<dbReference type="SUPFAM" id="SSF53254">
    <property type="entry name" value="Phosphoglycerate mutase-like"/>
    <property type="match status" value="1"/>
</dbReference>
<dbReference type="NCBIfam" id="TIGR01258">
    <property type="entry name" value="pgm_1"/>
    <property type="match status" value="1"/>
</dbReference>
<dbReference type="CDD" id="cd07067">
    <property type="entry name" value="HP_PGM_like"/>
    <property type="match status" value="1"/>
</dbReference>
<gene>
    <name evidence="6" type="primary">gpmA</name>
    <name evidence="11" type="ORF">SAMN02745202_02242</name>
</gene>
<feature type="active site" description="Proton donor/acceptor" evidence="6 7">
    <location>
        <position position="87"/>
    </location>
</feature>
<dbReference type="PANTHER" id="PTHR11931">
    <property type="entry name" value="PHOSPHOGLYCERATE MUTASE"/>
    <property type="match status" value="1"/>
</dbReference>
<dbReference type="UniPathway" id="UPA00109">
    <property type="reaction ID" value="UER00186"/>
</dbReference>
<evidence type="ECO:0000256" key="5">
    <source>
        <dbReference type="ARBA" id="ARBA00023235"/>
    </source>
</evidence>
<evidence type="ECO:0000256" key="3">
    <source>
        <dbReference type="ARBA" id="ARBA00022432"/>
    </source>
</evidence>
<dbReference type="EMBL" id="FUXK01000032">
    <property type="protein sequence ID" value="SKA14636.1"/>
    <property type="molecule type" value="Genomic_DNA"/>
</dbReference>
<dbReference type="Gene3D" id="3.40.50.1240">
    <property type="entry name" value="Phosphoglycerate mutase-like"/>
    <property type="match status" value="1"/>
</dbReference>
<feature type="binding site" evidence="6 8">
    <location>
        <position position="98"/>
    </location>
    <ligand>
        <name>substrate</name>
    </ligand>
</feature>
<evidence type="ECO:0000313" key="12">
    <source>
        <dbReference type="Proteomes" id="UP000190065"/>
    </source>
</evidence>
<dbReference type="eggNOG" id="COG0588">
    <property type="taxonomic scope" value="Bacteria"/>
</dbReference>